<dbReference type="GO" id="GO:0016491">
    <property type="term" value="F:oxidoreductase activity"/>
    <property type="evidence" value="ECO:0007669"/>
    <property type="project" value="UniProtKB-KW"/>
</dbReference>
<evidence type="ECO:0000256" key="1">
    <source>
        <dbReference type="ARBA" id="ARBA00001917"/>
    </source>
</evidence>
<evidence type="ECO:0000256" key="8">
    <source>
        <dbReference type="ARBA" id="ARBA00023004"/>
    </source>
</evidence>
<feature type="domain" description="FAD/NAD(P)-binding" evidence="11">
    <location>
        <begin position="388"/>
        <end position="583"/>
    </location>
</feature>
<dbReference type="GO" id="GO:0010181">
    <property type="term" value="F:FMN binding"/>
    <property type="evidence" value="ECO:0007669"/>
    <property type="project" value="InterPro"/>
</dbReference>
<reference evidence="12 13" key="1">
    <citation type="submission" date="2018-11" db="EMBL/GenBank/DDBJ databases">
        <authorList>
            <person name="Li F."/>
        </authorList>
    </citation>
    <scope>NUCLEOTIDE SEQUENCE [LARGE SCALE GENOMIC DNA]</scope>
    <source>
        <strain evidence="12 13">Gsoil 097</strain>
    </source>
</reference>
<dbReference type="InterPro" id="IPR023753">
    <property type="entry name" value="FAD/NAD-binding_dom"/>
</dbReference>
<evidence type="ECO:0000259" key="10">
    <source>
        <dbReference type="Pfam" id="PF00724"/>
    </source>
</evidence>
<sequence>MGEPMSTPANLAPLLEPLALGGRTLRNRIIVTAHATYNIDAEHLPNDDDVAYFAERARGGAALVTMGTTAVHPSSPSPYGIYHNFDDRIVPRYEVLSESVHAHGGLVVPQLGHMGARTDGEAGAVWAPSQVSHHLWASVPYAMNRADVRTVVEAYAAAAERAVRGGMDGVEISVGHGQMVNLFLSPLTNRREDEYGGSDEARFRFCREVLEGVREAVGDALLLVRVNGSDEVAGSLDQDQWLDIDQRIAETGLVDAINVSANFYGSVIPTMAVPRGCYLHYARAVRARVDLPVGAVGRIVDPTMAAQALEDGDADFVGMTRAHIADPHLVAKVVEGRTDEIRPCIGCIQMCQGELGRHRNVKCVYNPVTGRERFLREVETTPADVPRRVVVVGGGPAGLETARVSALRGHRVTLFDERSELGGLVRVAARTDGRDGLIDAVDWLGNEVRRLGVDVRLRRTAESAEVLALEPDVVVLATGASEALPVWAAREDRRLLGAADVVSGRPKLSGTVVVVDETDRTSGMSAALAAAEQGCAVVLLTARPGPAELVEPEVRDDFLQRLHDAGVELRCSVQVHEFDLAGGTLRCGVGGLAALTYRDVDASGQLLTRAVPDVLIAADHVVHTWTEPRAELFADLPDSIEVRAVGDVLNPHRIEAAVHGAFELAASL</sequence>
<keyword evidence="13" id="KW-1185">Reference proteome</keyword>
<keyword evidence="9" id="KW-0411">Iron-sulfur</keyword>
<comment type="cofactor">
    <cofactor evidence="2">
        <name>[4Fe-4S] cluster</name>
        <dbReference type="ChEBI" id="CHEBI:49883"/>
    </cofactor>
</comment>
<dbReference type="PANTHER" id="PTHR42917:SF2">
    <property type="entry name" value="2,4-DIENOYL-COA REDUCTASE [(2E)-ENOYL-COA-PRODUCING]"/>
    <property type="match status" value="1"/>
</dbReference>
<evidence type="ECO:0000259" key="11">
    <source>
        <dbReference type="Pfam" id="PF07992"/>
    </source>
</evidence>
<dbReference type="PANTHER" id="PTHR42917">
    <property type="entry name" value="2,4-DIENOYL-COA REDUCTASE"/>
    <property type="match status" value="1"/>
</dbReference>
<feature type="domain" description="NADH:flavin oxidoreductase/NADH oxidase N-terminal" evidence="10">
    <location>
        <begin position="14"/>
        <end position="340"/>
    </location>
</feature>
<keyword evidence="5" id="KW-0288">FMN</keyword>
<comment type="similarity">
    <text evidence="3">In the N-terminal section; belongs to the NADH:flavin oxidoreductase/NADH oxidase family.</text>
</comment>
<dbReference type="Gene3D" id="3.40.50.720">
    <property type="entry name" value="NAD(P)-binding Rossmann-like Domain"/>
    <property type="match status" value="1"/>
</dbReference>
<dbReference type="Pfam" id="PF07992">
    <property type="entry name" value="Pyr_redox_2"/>
    <property type="match status" value="1"/>
</dbReference>
<evidence type="ECO:0000256" key="2">
    <source>
        <dbReference type="ARBA" id="ARBA00001966"/>
    </source>
</evidence>
<name>A0A3N0CG94_9ACTN</name>
<evidence type="ECO:0000256" key="3">
    <source>
        <dbReference type="ARBA" id="ARBA00011048"/>
    </source>
</evidence>
<evidence type="ECO:0000256" key="6">
    <source>
        <dbReference type="ARBA" id="ARBA00022723"/>
    </source>
</evidence>
<dbReference type="InterPro" id="IPR036188">
    <property type="entry name" value="FAD/NAD-bd_sf"/>
</dbReference>
<dbReference type="Gene3D" id="3.50.50.60">
    <property type="entry name" value="FAD/NAD(P)-binding domain"/>
    <property type="match status" value="1"/>
</dbReference>
<comment type="caution">
    <text evidence="12">The sequence shown here is derived from an EMBL/GenBank/DDBJ whole genome shotgun (WGS) entry which is preliminary data.</text>
</comment>
<evidence type="ECO:0000256" key="7">
    <source>
        <dbReference type="ARBA" id="ARBA00023002"/>
    </source>
</evidence>
<evidence type="ECO:0000313" key="13">
    <source>
        <dbReference type="Proteomes" id="UP000267128"/>
    </source>
</evidence>
<dbReference type="SUPFAM" id="SSF51395">
    <property type="entry name" value="FMN-linked oxidoreductases"/>
    <property type="match status" value="1"/>
</dbReference>
<evidence type="ECO:0000256" key="5">
    <source>
        <dbReference type="ARBA" id="ARBA00022643"/>
    </source>
</evidence>
<dbReference type="InterPro" id="IPR001155">
    <property type="entry name" value="OxRdtase_FMN_N"/>
</dbReference>
<evidence type="ECO:0000256" key="9">
    <source>
        <dbReference type="ARBA" id="ARBA00023014"/>
    </source>
</evidence>
<proteinExistence type="inferred from homology"/>
<gene>
    <name evidence="12" type="ORF">EFK50_12025</name>
</gene>
<keyword evidence="6" id="KW-0479">Metal-binding</keyword>
<dbReference type="Proteomes" id="UP000267128">
    <property type="component" value="Unassembled WGS sequence"/>
</dbReference>
<accession>A0A3N0CG94</accession>
<comment type="cofactor">
    <cofactor evidence="1">
        <name>FMN</name>
        <dbReference type="ChEBI" id="CHEBI:58210"/>
    </cofactor>
</comment>
<organism evidence="12 13">
    <name type="scientific">Nocardioides marmoriginsengisoli</name>
    <dbReference type="NCBI Taxonomy" id="661483"/>
    <lineage>
        <taxon>Bacteria</taxon>
        <taxon>Bacillati</taxon>
        <taxon>Actinomycetota</taxon>
        <taxon>Actinomycetes</taxon>
        <taxon>Propionibacteriales</taxon>
        <taxon>Nocardioidaceae</taxon>
        <taxon>Nocardioides</taxon>
    </lineage>
</organism>
<dbReference type="PRINTS" id="PR00419">
    <property type="entry name" value="ADXRDTASE"/>
</dbReference>
<protein>
    <submittedName>
        <fullName evidence="12">Mycofactocin system FadH/OYE family oxidoreductase 2</fullName>
    </submittedName>
</protein>
<dbReference type="InterPro" id="IPR013785">
    <property type="entry name" value="Aldolase_TIM"/>
</dbReference>
<dbReference type="EMBL" id="RJSE01000007">
    <property type="protein sequence ID" value="RNL62492.1"/>
    <property type="molecule type" value="Genomic_DNA"/>
</dbReference>
<dbReference type="InterPro" id="IPR051793">
    <property type="entry name" value="NADH:flavin_oxidoreductase"/>
</dbReference>
<keyword evidence="7" id="KW-0560">Oxidoreductase</keyword>
<dbReference type="Pfam" id="PF00724">
    <property type="entry name" value="Oxidored_FMN"/>
    <property type="match status" value="1"/>
</dbReference>
<dbReference type="GO" id="GO:0046872">
    <property type="term" value="F:metal ion binding"/>
    <property type="evidence" value="ECO:0007669"/>
    <property type="project" value="UniProtKB-KW"/>
</dbReference>
<keyword evidence="4" id="KW-0285">Flavoprotein</keyword>
<evidence type="ECO:0000256" key="4">
    <source>
        <dbReference type="ARBA" id="ARBA00022630"/>
    </source>
</evidence>
<dbReference type="Gene3D" id="3.20.20.70">
    <property type="entry name" value="Aldolase class I"/>
    <property type="match status" value="1"/>
</dbReference>
<evidence type="ECO:0000313" key="12">
    <source>
        <dbReference type="EMBL" id="RNL62492.1"/>
    </source>
</evidence>
<dbReference type="SUPFAM" id="SSF51905">
    <property type="entry name" value="FAD/NAD(P)-binding domain"/>
    <property type="match status" value="1"/>
</dbReference>
<dbReference type="AlphaFoldDB" id="A0A3N0CG94"/>
<dbReference type="GO" id="GO:0051536">
    <property type="term" value="F:iron-sulfur cluster binding"/>
    <property type="evidence" value="ECO:0007669"/>
    <property type="project" value="UniProtKB-KW"/>
</dbReference>
<keyword evidence="8" id="KW-0408">Iron</keyword>